<dbReference type="OrthoDB" id="116498at2759"/>
<organism evidence="1 2">
    <name type="scientific">Phytophthora nicotianae P1569</name>
    <dbReference type="NCBI Taxonomy" id="1317065"/>
    <lineage>
        <taxon>Eukaryota</taxon>
        <taxon>Sar</taxon>
        <taxon>Stramenopiles</taxon>
        <taxon>Oomycota</taxon>
        <taxon>Peronosporomycetes</taxon>
        <taxon>Peronosporales</taxon>
        <taxon>Peronosporaceae</taxon>
        <taxon>Phytophthora</taxon>
    </lineage>
</organism>
<comment type="caution">
    <text evidence="1">The sequence shown here is derived from an EMBL/GenBank/DDBJ whole genome shotgun (WGS) entry which is preliminary data.</text>
</comment>
<dbReference type="EMBL" id="ANIZ01004779">
    <property type="protein sequence ID" value="ETI29852.1"/>
    <property type="molecule type" value="Genomic_DNA"/>
</dbReference>
<name>V9DV13_PHYNI</name>
<accession>V9DV13</accession>
<keyword evidence="2" id="KW-1185">Reference proteome</keyword>
<dbReference type="AlphaFoldDB" id="V9DV13"/>
<proteinExistence type="predicted"/>
<evidence type="ECO:0000313" key="2">
    <source>
        <dbReference type="Proteomes" id="UP000018721"/>
    </source>
</evidence>
<reference evidence="1 2" key="1">
    <citation type="submission" date="2013-11" db="EMBL/GenBank/DDBJ databases">
        <title>The Genome Sequence of Phytophthora parasitica P1569.</title>
        <authorList>
            <consortium name="The Broad Institute Genomics Platform"/>
            <person name="Russ C."/>
            <person name="Tyler B."/>
            <person name="Panabieres F."/>
            <person name="Shan W."/>
            <person name="Tripathy S."/>
            <person name="Grunwald N."/>
            <person name="Machado M."/>
            <person name="Johnson C.S."/>
            <person name="Arredondo F."/>
            <person name="Hong C."/>
            <person name="Coffey M."/>
            <person name="Young S.K."/>
            <person name="Zeng Q."/>
            <person name="Gargeya S."/>
            <person name="Fitzgerald M."/>
            <person name="Abouelleil A."/>
            <person name="Alvarado L."/>
            <person name="Chapman S.B."/>
            <person name="Gainer-Dewar J."/>
            <person name="Goldberg J."/>
            <person name="Griggs A."/>
            <person name="Gujja S."/>
            <person name="Hansen M."/>
            <person name="Howarth C."/>
            <person name="Imamovic A."/>
            <person name="Ireland A."/>
            <person name="Larimer J."/>
            <person name="McCowan C."/>
            <person name="Murphy C."/>
            <person name="Pearson M."/>
            <person name="Poon T.W."/>
            <person name="Priest M."/>
            <person name="Roberts A."/>
            <person name="Saif S."/>
            <person name="Shea T."/>
            <person name="Sykes S."/>
            <person name="Wortman J."/>
            <person name="Nusbaum C."/>
            <person name="Birren B."/>
        </authorList>
    </citation>
    <scope>NUCLEOTIDE SEQUENCE [LARGE SCALE GENOMIC DNA]</scope>
    <source>
        <strain evidence="1 2">P1569</strain>
    </source>
</reference>
<evidence type="ECO:0000313" key="1">
    <source>
        <dbReference type="EMBL" id="ETI29852.1"/>
    </source>
</evidence>
<gene>
    <name evidence="1" type="ORF">F443_23031</name>
</gene>
<sequence>MVLNKPWPLRVHRIPQKPELQYLMCFFHVVENVKKRVSSLSKNSKYLVYRRIYEMHYARDATEFMSIQERADGL</sequence>
<evidence type="ECO:0008006" key="3">
    <source>
        <dbReference type="Google" id="ProtNLM"/>
    </source>
</evidence>
<dbReference type="Proteomes" id="UP000018721">
    <property type="component" value="Unassembled WGS sequence"/>
</dbReference>
<protein>
    <recommendedName>
        <fullName evidence="3">MULE transposase domain-containing protein</fullName>
    </recommendedName>
</protein>
<dbReference type="HOGENOM" id="CLU_2693180_0_0_1"/>